<dbReference type="PANTHER" id="PTHR43649">
    <property type="entry name" value="ARABINOSE-BINDING PROTEIN-RELATED"/>
    <property type="match status" value="1"/>
</dbReference>
<dbReference type="Pfam" id="PF13416">
    <property type="entry name" value="SBP_bac_8"/>
    <property type="match status" value="1"/>
</dbReference>
<sequence length="437" mass="48611">MNSLFDSQPTGNRIVLMRCFFERTLIFLAVAFAITSCGPARGKSPGKKVVVTFWHAMGGPLGDVLEEMVKEFESVNPEIEVQLVSMANYSSLAQKLMGAVQVNSPPNLAQMYESWTAQFYALNKLIVVDSLIHSPAGLSPEEIADFYPALVQNNTWDNRLVTLPFNKSMPVFFYNVELLKNAGYDKFPDRWEDLRQMLVRLTDRRAGRYGGAGIVNEGIFGTLLIQYGGAFLDEKTGEPVFNSSAGVRAARFLNSLVNEDSSVYYGAGYEPQNDFLAGKIACIQSTSVSYAFLKPNLTFTLGVAPLPVDGKPAVIGYGTNIGIFRIGTPEQIEAAWKFVKWFVSPEQQAKWASKTGYVPVRRSALQNPVYQKMLKEVPGLEPALKQLDYLVSEPKTENWFSGRRLLGDALEKMVRSRVDPQHALDEAAEALKKEMKK</sequence>
<dbReference type="GO" id="GO:0055085">
    <property type="term" value="P:transmembrane transport"/>
    <property type="evidence" value="ECO:0007669"/>
    <property type="project" value="InterPro"/>
</dbReference>
<comment type="subcellular location">
    <subcellularLocation>
        <location evidence="1">Cell envelope</location>
    </subcellularLocation>
</comment>
<comment type="similarity">
    <text evidence="2">Belongs to the bacterial solute-binding protein 1 family.</text>
</comment>
<evidence type="ECO:0000256" key="2">
    <source>
        <dbReference type="ARBA" id="ARBA00008520"/>
    </source>
</evidence>
<comment type="caution">
    <text evidence="6">The sequence shown here is derived from an EMBL/GenBank/DDBJ whole genome shotgun (WGS) entry which is preliminary data.</text>
</comment>
<keyword evidence="3" id="KW-0813">Transport</keyword>
<dbReference type="Gene3D" id="3.40.190.10">
    <property type="entry name" value="Periplasmic binding protein-like II"/>
    <property type="match status" value="2"/>
</dbReference>
<dbReference type="InterPro" id="IPR006061">
    <property type="entry name" value="SBP_1_CS"/>
</dbReference>
<dbReference type="InterPro" id="IPR006059">
    <property type="entry name" value="SBP"/>
</dbReference>
<accession>A0A7V3UZB4</accession>
<evidence type="ECO:0000256" key="4">
    <source>
        <dbReference type="ARBA" id="ARBA00022729"/>
    </source>
</evidence>
<dbReference type="PANTHER" id="PTHR43649:SF31">
    <property type="entry name" value="SN-GLYCEROL-3-PHOSPHATE-BINDING PERIPLASMIC PROTEIN UGPB"/>
    <property type="match status" value="1"/>
</dbReference>
<reference evidence="6" key="1">
    <citation type="journal article" date="2020" name="mSystems">
        <title>Genome- and Community-Level Interaction Insights into Carbon Utilization and Element Cycling Functions of Hydrothermarchaeota in Hydrothermal Sediment.</title>
        <authorList>
            <person name="Zhou Z."/>
            <person name="Liu Y."/>
            <person name="Xu W."/>
            <person name="Pan J."/>
            <person name="Luo Z.H."/>
            <person name="Li M."/>
        </authorList>
    </citation>
    <scope>NUCLEOTIDE SEQUENCE [LARGE SCALE GENOMIC DNA]</scope>
    <source>
        <strain evidence="6">SpSt-914</strain>
    </source>
</reference>
<dbReference type="GO" id="GO:0030313">
    <property type="term" value="C:cell envelope"/>
    <property type="evidence" value="ECO:0007669"/>
    <property type="project" value="UniProtKB-SubCell"/>
</dbReference>
<keyword evidence="4" id="KW-0732">Signal</keyword>
<dbReference type="InterPro" id="IPR050490">
    <property type="entry name" value="Bact_solute-bd_prot1"/>
</dbReference>
<name>A0A7V3UZB4_UNCW3</name>
<evidence type="ECO:0000256" key="3">
    <source>
        <dbReference type="ARBA" id="ARBA00022448"/>
    </source>
</evidence>
<dbReference type="CDD" id="cd14748">
    <property type="entry name" value="PBP2_UgpB"/>
    <property type="match status" value="1"/>
</dbReference>
<evidence type="ECO:0000313" key="6">
    <source>
        <dbReference type="EMBL" id="HGD12755.1"/>
    </source>
</evidence>
<gene>
    <name evidence="6" type="ORF">ENX16_01535</name>
</gene>
<evidence type="ECO:0000256" key="5">
    <source>
        <dbReference type="ARBA" id="ARBA00022764"/>
    </source>
</evidence>
<dbReference type="PROSITE" id="PS01037">
    <property type="entry name" value="SBP_BACTERIAL_1"/>
    <property type="match status" value="1"/>
</dbReference>
<proteinExistence type="inferred from homology"/>
<keyword evidence="5" id="KW-0574">Periplasm</keyword>
<dbReference type="EMBL" id="DTMZ01000026">
    <property type="protein sequence ID" value="HGD12755.1"/>
    <property type="molecule type" value="Genomic_DNA"/>
</dbReference>
<evidence type="ECO:0000256" key="1">
    <source>
        <dbReference type="ARBA" id="ARBA00004196"/>
    </source>
</evidence>
<dbReference type="AlphaFoldDB" id="A0A7V3UZB4"/>
<dbReference type="SUPFAM" id="SSF53850">
    <property type="entry name" value="Periplasmic binding protein-like II"/>
    <property type="match status" value="1"/>
</dbReference>
<protein>
    <submittedName>
        <fullName evidence="6">Extracellular solute-binding protein</fullName>
    </submittedName>
</protein>
<organism evidence="6">
    <name type="scientific">candidate division WOR-3 bacterium</name>
    <dbReference type="NCBI Taxonomy" id="2052148"/>
    <lineage>
        <taxon>Bacteria</taxon>
        <taxon>Bacteria division WOR-3</taxon>
    </lineage>
</organism>